<evidence type="ECO:0000313" key="2">
    <source>
        <dbReference type="Proteomes" id="UP000029964"/>
    </source>
</evidence>
<gene>
    <name evidence="1" type="ORF">ACRE_031440</name>
</gene>
<keyword evidence="2" id="KW-1185">Reference proteome</keyword>
<evidence type="ECO:0000313" key="1">
    <source>
        <dbReference type="EMBL" id="KFH46001.1"/>
    </source>
</evidence>
<sequence length="104" mass="11383">MTKGDNCTIARITIPLLNIGPPPTRIHCLHPTTICAAGCSAATTPKLGLRPGSERENYVMTTALDPNLLGTKANKKCNRCWRSIKKVSVTWHCDKSLDPELRAK</sequence>
<dbReference type="AlphaFoldDB" id="A0A086T9G9"/>
<dbReference type="Proteomes" id="UP000029964">
    <property type="component" value="Unassembled WGS sequence"/>
</dbReference>
<name>A0A086T9G9_HAPC1</name>
<comment type="caution">
    <text evidence="1">The sequence shown here is derived from an EMBL/GenBank/DDBJ whole genome shotgun (WGS) entry which is preliminary data.</text>
</comment>
<protein>
    <submittedName>
        <fullName evidence="1">Uncharacterized protein</fullName>
    </submittedName>
</protein>
<reference evidence="2" key="1">
    <citation type="journal article" date="2014" name="Genome Announc.">
        <title>Genome sequence and annotation of Acremonium chrysogenum, producer of the beta-lactam antibiotic cephalosporin C.</title>
        <authorList>
            <person name="Terfehr D."/>
            <person name="Dahlmann T.A."/>
            <person name="Specht T."/>
            <person name="Zadra I."/>
            <person name="Kuernsteiner H."/>
            <person name="Kueck U."/>
        </authorList>
    </citation>
    <scope>NUCLEOTIDE SEQUENCE [LARGE SCALE GENOMIC DNA]</scope>
    <source>
        <strain evidence="2">ATCC 11550 / CBS 779.69 / DSM 880 / IAM 14645 / JCM 23072 / IMI 49137</strain>
    </source>
</reference>
<accession>A0A086T9G9</accession>
<proteinExistence type="predicted"/>
<dbReference type="HOGENOM" id="CLU_2249261_0_0_1"/>
<organism evidence="1 2">
    <name type="scientific">Hapsidospora chrysogenum (strain ATCC 11550 / CBS 779.69 / DSM 880 / IAM 14645 / JCM 23072 / IMI 49137)</name>
    <name type="common">Acremonium chrysogenum</name>
    <dbReference type="NCBI Taxonomy" id="857340"/>
    <lineage>
        <taxon>Eukaryota</taxon>
        <taxon>Fungi</taxon>
        <taxon>Dikarya</taxon>
        <taxon>Ascomycota</taxon>
        <taxon>Pezizomycotina</taxon>
        <taxon>Sordariomycetes</taxon>
        <taxon>Hypocreomycetidae</taxon>
        <taxon>Hypocreales</taxon>
        <taxon>Bionectriaceae</taxon>
        <taxon>Hapsidospora</taxon>
    </lineage>
</organism>
<dbReference type="EMBL" id="JPKY01000024">
    <property type="protein sequence ID" value="KFH46001.1"/>
    <property type="molecule type" value="Genomic_DNA"/>
</dbReference>